<evidence type="ECO:0000256" key="1">
    <source>
        <dbReference type="ARBA" id="ARBA00007626"/>
    </source>
</evidence>
<evidence type="ECO:0000256" key="4">
    <source>
        <dbReference type="SAM" id="MobiDB-lite"/>
    </source>
</evidence>
<keyword evidence="5" id="KW-1133">Transmembrane helix</keyword>
<feature type="compositionally biased region" description="Low complexity" evidence="4">
    <location>
        <begin position="16"/>
        <end position="28"/>
    </location>
</feature>
<evidence type="ECO:0000256" key="2">
    <source>
        <dbReference type="ARBA" id="ARBA00022737"/>
    </source>
</evidence>
<feature type="region of interest" description="Disordered" evidence="4">
    <location>
        <begin position="604"/>
        <end position="624"/>
    </location>
</feature>
<dbReference type="PANTHER" id="PTHR47939:SF13">
    <property type="entry name" value="OS03G0201400 PROTEIN"/>
    <property type="match status" value="1"/>
</dbReference>
<feature type="repeat" description="PPR" evidence="3">
    <location>
        <begin position="297"/>
        <end position="331"/>
    </location>
</feature>
<dbReference type="Pfam" id="PF13041">
    <property type="entry name" value="PPR_2"/>
    <property type="match status" value="3"/>
</dbReference>
<dbReference type="PANTHER" id="PTHR47939">
    <property type="entry name" value="MEMBRANE-ASSOCIATED SALT-INDUCIBLE PROTEIN-LIKE"/>
    <property type="match status" value="1"/>
</dbReference>
<proteinExistence type="inferred from homology"/>
<feature type="transmembrane region" description="Helical" evidence="5">
    <location>
        <begin position="503"/>
        <end position="526"/>
    </location>
</feature>
<keyword evidence="2" id="KW-0677">Repeat</keyword>
<dbReference type="Gene3D" id="1.25.40.10">
    <property type="entry name" value="Tetratricopeptide repeat domain"/>
    <property type="match status" value="3"/>
</dbReference>
<feature type="repeat" description="PPR" evidence="3">
    <location>
        <begin position="262"/>
        <end position="296"/>
    </location>
</feature>
<evidence type="ECO:0000256" key="3">
    <source>
        <dbReference type="PROSITE-ProRule" id="PRU00708"/>
    </source>
</evidence>
<dbReference type="Gramene" id="Kaladp0978s0001.1.v1.1">
    <property type="protein sequence ID" value="Kaladp0978s0001.1.v1.1"/>
    <property type="gene ID" value="Kaladp0978s0001.v1.1"/>
</dbReference>
<comment type="similarity">
    <text evidence="1">Belongs to the PPR family. P subfamily.</text>
</comment>
<feature type="region of interest" description="Disordered" evidence="4">
    <location>
        <begin position="565"/>
        <end position="591"/>
    </location>
</feature>
<protein>
    <recommendedName>
        <fullName evidence="8">Pentatricopeptide repeat-containing protein</fullName>
    </recommendedName>
</protein>
<dbReference type="AlphaFoldDB" id="A0A7N0VJF6"/>
<dbReference type="NCBIfam" id="TIGR00756">
    <property type="entry name" value="PPR"/>
    <property type="match status" value="5"/>
</dbReference>
<organism evidence="6 7">
    <name type="scientific">Kalanchoe fedtschenkoi</name>
    <name type="common">Lavender scallops</name>
    <name type="synonym">South American air plant</name>
    <dbReference type="NCBI Taxonomy" id="63787"/>
    <lineage>
        <taxon>Eukaryota</taxon>
        <taxon>Viridiplantae</taxon>
        <taxon>Streptophyta</taxon>
        <taxon>Embryophyta</taxon>
        <taxon>Tracheophyta</taxon>
        <taxon>Spermatophyta</taxon>
        <taxon>Magnoliopsida</taxon>
        <taxon>eudicotyledons</taxon>
        <taxon>Gunneridae</taxon>
        <taxon>Pentapetalae</taxon>
        <taxon>Saxifragales</taxon>
        <taxon>Crassulaceae</taxon>
        <taxon>Kalanchoe</taxon>
    </lineage>
</organism>
<feature type="repeat" description="PPR" evidence="3">
    <location>
        <begin position="156"/>
        <end position="190"/>
    </location>
</feature>
<evidence type="ECO:0000313" key="6">
    <source>
        <dbReference type="EnsemblPlants" id="Kaladp0978s0001.1.v1.1"/>
    </source>
</evidence>
<reference evidence="6" key="1">
    <citation type="submission" date="2021-01" db="UniProtKB">
        <authorList>
            <consortium name="EnsemblPlants"/>
        </authorList>
    </citation>
    <scope>IDENTIFICATION</scope>
</reference>
<name>A0A7N0VJF6_KALFE</name>
<feature type="repeat" description="PPR" evidence="3">
    <location>
        <begin position="332"/>
        <end position="366"/>
    </location>
</feature>
<evidence type="ECO:0000256" key="5">
    <source>
        <dbReference type="SAM" id="Phobius"/>
    </source>
</evidence>
<dbReference type="InterPro" id="IPR002885">
    <property type="entry name" value="PPR_rpt"/>
</dbReference>
<dbReference type="Pfam" id="PF01535">
    <property type="entry name" value="PPR"/>
    <property type="match status" value="1"/>
</dbReference>
<dbReference type="Proteomes" id="UP000594263">
    <property type="component" value="Unplaced"/>
</dbReference>
<sequence>MARISSPILHSSTNRLKSSSSSLLQSPSPQKPHHTPKRPPTNSKPHLANPPADSAARQLSFSNISEAKQFFTSLVTSSKQPPPVDVKFHNSFLQSVSSIHDSISLFRHMKQVHPAFSPDHSTYHILLSTSCHDGSPSLAPVHQVLNLMVQDGCPPDKATTDIAVRSLCKVGREEDAMELLKELAVKHSPPDEYTYNFMVRHLCRSRSMTTVYNFIDEMRDLIQLKPNLVTYTILIDSVCNGKNLREATRLLSELSKDGFKPDCYVYNTIMKGWCQMNQGCEVLRVYSKMKEAGVEPDLVTFNTLIYGLSKSGRAKDARKFLDIMAEMGHFPDAVTYTSLMNGLCRENNVTGALGLLREMEGKVCSPNSCTYNTLLHGLSKARMLDKAIEFYEMMKSKDVELESAAYATFVRILCRNDRVAEAYQIMPMIMIQDVSQRTMHLILTDVVTREKPLMGLRTIRTSPFTVRTIKFDKYGAKFQNSVNLPNPVNSIPTSLTSSAAATLFFFLASCSSAAAYAALLLLLLAADKSAASELRWSERRSYKQRNYSGGLGRCVELPRGYEVREPRGGGGDVQVKKKRRRPRKYGPDGVAAAISPKPISSSAPAHPPVIDFSAPKRGKIRSPGSGIKFNKMSSEAADLLAARSEAAGVVRSRRRSAAVAAAEDQLAKKKRRVAAAEVNVVGMELTGLDRLTEF</sequence>
<dbReference type="InterPro" id="IPR011990">
    <property type="entry name" value="TPR-like_helical_dom_sf"/>
</dbReference>
<dbReference type="InterPro" id="IPR050667">
    <property type="entry name" value="PPR-containing_protein"/>
</dbReference>
<dbReference type="EnsemblPlants" id="Kaladp0978s0001.1.v1.1">
    <property type="protein sequence ID" value="Kaladp0978s0001.1.v1.1"/>
    <property type="gene ID" value="Kaladp0978s0001.v1.1"/>
</dbReference>
<accession>A0A7N0VJF6</accession>
<keyword evidence="7" id="KW-1185">Reference proteome</keyword>
<keyword evidence="5" id="KW-0812">Transmembrane</keyword>
<evidence type="ECO:0000313" key="7">
    <source>
        <dbReference type="Proteomes" id="UP000594263"/>
    </source>
</evidence>
<feature type="region of interest" description="Disordered" evidence="4">
    <location>
        <begin position="1"/>
        <end position="56"/>
    </location>
</feature>
<dbReference type="PROSITE" id="PS51375">
    <property type="entry name" value="PPR"/>
    <property type="match status" value="6"/>
</dbReference>
<keyword evidence="5" id="KW-0472">Membrane</keyword>
<feature type="repeat" description="PPR" evidence="3">
    <location>
        <begin position="367"/>
        <end position="401"/>
    </location>
</feature>
<feature type="repeat" description="PPR" evidence="3">
    <location>
        <begin position="227"/>
        <end position="261"/>
    </location>
</feature>
<evidence type="ECO:0008006" key="8">
    <source>
        <dbReference type="Google" id="ProtNLM"/>
    </source>
</evidence>